<dbReference type="SUPFAM" id="SSF69618">
    <property type="entry name" value="HemD-like"/>
    <property type="match status" value="1"/>
</dbReference>
<proteinExistence type="inferred from homology"/>
<comment type="similarity">
    <text evidence="2 7">Belongs to the uroporphyrinogen-III synthase family.</text>
</comment>
<feature type="region of interest" description="Disordered" evidence="8">
    <location>
        <begin position="1"/>
        <end position="28"/>
    </location>
</feature>
<protein>
    <recommendedName>
        <fullName evidence="3 7">Uroporphyrinogen-III synthase</fullName>
        <ecNumber evidence="3 7">4.2.1.75</ecNumber>
    </recommendedName>
</protein>
<evidence type="ECO:0000313" key="10">
    <source>
        <dbReference type="EMBL" id="KAK9023263.1"/>
    </source>
</evidence>
<evidence type="ECO:0000313" key="11">
    <source>
        <dbReference type="Proteomes" id="UP001396334"/>
    </source>
</evidence>
<dbReference type="PANTHER" id="PTHR38042">
    <property type="entry name" value="UROPORPHYRINOGEN-III SYNTHASE, CHLOROPLASTIC"/>
    <property type="match status" value="1"/>
</dbReference>
<comment type="caution">
    <text evidence="10">The sequence shown here is derived from an EMBL/GenBank/DDBJ whole genome shotgun (WGS) entry which is preliminary data.</text>
</comment>
<comment type="pathway">
    <text evidence="1 7">Porphyrin-containing compound metabolism; protoporphyrin-IX biosynthesis; coproporphyrinogen-III from 5-aminolevulinate: step 3/4.</text>
</comment>
<evidence type="ECO:0000256" key="1">
    <source>
        <dbReference type="ARBA" id="ARBA00004772"/>
    </source>
</evidence>
<feature type="compositionally biased region" description="Low complexity" evidence="8">
    <location>
        <begin position="13"/>
        <end position="22"/>
    </location>
</feature>
<evidence type="ECO:0000256" key="3">
    <source>
        <dbReference type="ARBA" id="ARBA00013109"/>
    </source>
</evidence>
<comment type="function">
    <text evidence="7">Catalyzes cyclization of the linear tetrapyrrole, hydroxymethylbilane, to the macrocyclic uroporphyrinogen III.</text>
</comment>
<accession>A0ABR2SDL4</accession>
<evidence type="ECO:0000256" key="5">
    <source>
        <dbReference type="ARBA" id="ARBA00023244"/>
    </source>
</evidence>
<sequence>MRMLFSRTRIGASSTPSTSTSPVIQHVPSSNPKVVVTRERGKNAKLIDALAEHGINCLELPLIQHTEGPDLDRLASVLRGKFENFMFNIDKTTFDWIVITSPEAGSVFLEAWKAAGTPSVRIGVVGAGTASIFKNLKQSLDVAFSPSKATGKVLASELPKDGNKRCTVLYPASVKASNEIEEGLSRRGFQVVRLNTYTTIPVDHVDQVVLEKALSAPVVAVASPSAARAWVNLISEPGSWSNAVACIGETTASAAKRLGLRNVYFPMQPGLDGSLWKLQHSEADAEPQAFLIL</sequence>
<evidence type="ECO:0000256" key="4">
    <source>
        <dbReference type="ARBA" id="ARBA00023239"/>
    </source>
</evidence>
<feature type="domain" description="Tetrapyrrole biosynthesis uroporphyrinogen III synthase" evidence="9">
    <location>
        <begin position="46"/>
        <end position="273"/>
    </location>
</feature>
<evidence type="ECO:0000256" key="2">
    <source>
        <dbReference type="ARBA" id="ARBA00008133"/>
    </source>
</evidence>
<comment type="catalytic activity">
    <reaction evidence="6 7">
        <text>hydroxymethylbilane = uroporphyrinogen III + H2O</text>
        <dbReference type="Rhea" id="RHEA:18965"/>
        <dbReference type="ChEBI" id="CHEBI:15377"/>
        <dbReference type="ChEBI" id="CHEBI:57308"/>
        <dbReference type="ChEBI" id="CHEBI:57845"/>
        <dbReference type="EC" id="4.2.1.75"/>
    </reaction>
</comment>
<dbReference type="EMBL" id="JBBPBN010000015">
    <property type="protein sequence ID" value="KAK9023263.1"/>
    <property type="molecule type" value="Genomic_DNA"/>
</dbReference>
<keyword evidence="4 7" id="KW-0456">Lyase</keyword>
<keyword evidence="11" id="KW-1185">Reference proteome</keyword>
<dbReference type="EC" id="4.2.1.75" evidence="3 7"/>
<dbReference type="Proteomes" id="UP001396334">
    <property type="component" value="Unassembled WGS sequence"/>
</dbReference>
<evidence type="ECO:0000256" key="8">
    <source>
        <dbReference type="SAM" id="MobiDB-lite"/>
    </source>
</evidence>
<dbReference type="InterPro" id="IPR003754">
    <property type="entry name" value="4pyrrol_synth_uPrphyn_synth"/>
</dbReference>
<evidence type="ECO:0000256" key="7">
    <source>
        <dbReference type="RuleBase" id="RU366031"/>
    </source>
</evidence>
<dbReference type="InterPro" id="IPR036108">
    <property type="entry name" value="4pyrrol_syn_uPrphyn_synt_sf"/>
</dbReference>
<dbReference type="Pfam" id="PF02602">
    <property type="entry name" value="HEM4"/>
    <property type="match status" value="1"/>
</dbReference>
<organism evidence="10 11">
    <name type="scientific">Hibiscus sabdariffa</name>
    <name type="common">roselle</name>
    <dbReference type="NCBI Taxonomy" id="183260"/>
    <lineage>
        <taxon>Eukaryota</taxon>
        <taxon>Viridiplantae</taxon>
        <taxon>Streptophyta</taxon>
        <taxon>Embryophyta</taxon>
        <taxon>Tracheophyta</taxon>
        <taxon>Spermatophyta</taxon>
        <taxon>Magnoliopsida</taxon>
        <taxon>eudicotyledons</taxon>
        <taxon>Gunneridae</taxon>
        <taxon>Pentapetalae</taxon>
        <taxon>rosids</taxon>
        <taxon>malvids</taxon>
        <taxon>Malvales</taxon>
        <taxon>Malvaceae</taxon>
        <taxon>Malvoideae</taxon>
        <taxon>Hibiscus</taxon>
    </lineage>
</organism>
<dbReference type="CDD" id="cd06578">
    <property type="entry name" value="HemD"/>
    <property type="match status" value="1"/>
</dbReference>
<keyword evidence="5 7" id="KW-0627">Porphyrin biosynthesis</keyword>
<gene>
    <name evidence="10" type="ORF">V6N11_003488</name>
</gene>
<dbReference type="Gene3D" id="3.40.50.10090">
    <property type="match status" value="2"/>
</dbReference>
<evidence type="ECO:0000256" key="6">
    <source>
        <dbReference type="ARBA" id="ARBA00048617"/>
    </source>
</evidence>
<dbReference type="InterPro" id="IPR039793">
    <property type="entry name" value="UROS/Hem4"/>
</dbReference>
<name>A0ABR2SDL4_9ROSI</name>
<dbReference type="PANTHER" id="PTHR38042:SF1">
    <property type="entry name" value="UROPORPHYRINOGEN-III SYNTHASE, CHLOROPLASTIC"/>
    <property type="match status" value="1"/>
</dbReference>
<evidence type="ECO:0000259" key="9">
    <source>
        <dbReference type="Pfam" id="PF02602"/>
    </source>
</evidence>
<reference evidence="10 11" key="1">
    <citation type="journal article" date="2024" name="G3 (Bethesda)">
        <title>Genome assembly of Hibiscus sabdariffa L. provides insights into metabolisms of medicinal natural products.</title>
        <authorList>
            <person name="Kim T."/>
        </authorList>
    </citation>
    <scope>NUCLEOTIDE SEQUENCE [LARGE SCALE GENOMIC DNA]</scope>
    <source>
        <strain evidence="10">TK-2024</strain>
        <tissue evidence="10">Old leaves</tissue>
    </source>
</reference>